<evidence type="ECO:0000313" key="2">
    <source>
        <dbReference type="Proteomes" id="UP000316778"/>
    </source>
</evidence>
<gene>
    <name evidence="1" type="ORF">LX66_4608</name>
</gene>
<name>A0A562ST87_CHIJA</name>
<evidence type="ECO:0000313" key="1">
    <source>
        <dbReference type="EMBL" id="TWI84244.1"/>
    </source>
</evidence>
<protein>
    <submittedName>
        <fullName evidence="1">Uncharacterized protein</fullName>
    </submittedName>
</protein>
<proteinExistence type="predicted"/>
<sequence>MGQPEHVCLNGFRVLSLYFAYLAGLDIITQLDVIALEAQEKEAENQAFRTFLRSQEPAGIDRLVQDLDAAITPQIDCTRCGNCCRSLMVNITPEEVTRLAAYLNRPEADVMEQYVETGANNSHMVMNAIPCHFLTNNCCSIYEQRFAECREFPGLHQPGFTDRLFAMLMHYGRCPIIYNVLEAMKKRLAFNA</sequence>
<comment type="caution">
    <text evidence="1">The sequence shown here is derived from an EMBL/GenBank/DDBJ whole genome shotgun (WGS) entry which is preliminary data.</text>
</comment>
<dbReference type="AlphaFoldDB" id="A0A562ST87"/>
<reference evidence="1 2" key="1">
    <citation type="journal article" date="2013" name="Stand. Genomic Sci.">
        <title>Genomic Encyclopedia of Type Strains, Phase I: The one thousand microbial genomes (KMG-I) project.</title>
        <authorList>
            <person name="Kyrpides N.C."/>
            <person name="Woyke T."/>
            <person name="Eisen J.A."/>
            <person name="Garrity G."/>
            <person name="Lilburn T.G."/>
            <person name="Beck B.J."/>
            <person name="Whitman W.B."/>
            <person name="Hugenholtz P."/>
            <person name="Klenk H.P."/>
        </authorList>
    </citation>
    <scope>NUCLEOTIDE SEQUENCE [LARGE SCALE GENOMIC DNA]</scope>
    <source>
        <strain evidence="1 2">DSM 13484</strain>
    </source>
</reference>
<dbReference type="Pfam" id="PF03692">
    <property type="entry name" value="CxxCxxCC"/>
    <property type="match status" value="1"/>
</dbReference>
<organism evidence="1 2">
    <name type="scientific">Chitinophaga japonensis</name>
    <name type="common">Flexibacter japonensis</name>
    <dbReference type="NCBI Taxonomy" id="104662"/>
    <lineage>
        <taxon>Bacteria</taxon>
        <taxon>Pseudomonadati</taxon>
        <taxon>Bacteroidota</taxon>
        <taxon>Chitinophagia</taxon>
        <taxon>Chitinophagales</taxon>
        <taxon>Chitinophagaceae</taxon>
        <taxon>Chitinophaga</taxon>
    </lineage>
</organism>
<dbReference type="InterPro" id="IPR005358">
    <property type="entry name" value="Puta_zinc/iron-chelating_dom"/>
</dbReference>
<keyword evidence="2" id="KW-1185">Reference proteome</keyword>
<dbReference type="Proteomes" id="UP000316778">
    <property type="component" value="Unassembled WGS sequence"/>
</dbReference>
<dbReference type="EMBL" id="VLLG01000005">
    <property type="protein sequence ID" value="TWI84244.1"/>
    <property type="molecule type" value="Genomic_DNA"/>
</dbReference>
<accession>A0A562ST87</accession>